<dbReference type="InterPro" id="IPR010982">
    <property type="entry name" value="Lambda_DNA-bd_dom_sf"/>
</dbReference>
<organism evidence="2 3">
    <name type="scientific">Rodentibacter heidelbergensis</name>
    <dbReference type="NCBI Taxonomy" id="1908258"/>
    <lineage>
        <taxon>Bacteria</taxon>
        <taxon>Pseudomonadati</taxon>
        <taxon>Pseudomonadota</taxon>
        <taxon>Gammaproteobacteria</taxon>
        <taxon>Pasteurellales</taxon>
        <taxon>Pasteurellaceae</taxon>
        <taxon>Rodentibacter</taxon>
    </lineage>
</organism>
<dbReference type="Pfam" id="PF01381">
    <property type="entry name" value="HTH_3"/>
    <property type="match status" value="1"/>
</dbReference>
<dbReference type="Proteomes" id="UP000189437">
    <property type="component" value="Unassembled WGS sequence"/>
</dbReference>
<dbReference type="SUPFAM" id="SSF47413">
    <property type="entry name" value="lambda repressor-like DNA-binding domains"/>
    <property type="match status" value="1"/>
</dbReference>
<reference evidence="2 3" key="1">
    <citation type="submission" date="2016-10" db="EMBL/GenBank/DDBJ databases">
        <title>Rodentibacter gen. nov. and new species.</title>
        <authorList>
            <person name="Christensen H."/>
        </authorList>
    </citation>
    <scope>NUCLEOTIDE SEQUENCE [LARGE SCALE GENOMIC DNA]</scope>
    <source>
        <strain evidence="2 3">Ac69</strain>
    </source>
</reference>
<dbReference type="GO" id="GO:0003677">
    <property type="term" value="F:DNA binding"/>
    <property type="evidence" value="ECO:0007669"/>
    <property type="project" value="InterPro"/>
</dbReference>
<evidence type="ECO:0000313" key="2">
    <source>
        <dbReference type="EMBL" id="OOF37205.1"/>
    </source>
</evidence>
<dbReference type="CDD" id="cd00093">
    <property type="entry name" value="HTH_XRE"/>
    <property type="match status" value="1"/>
</dbReference>
<gene>
    <name evidence="2" type="ORF">BKK48_02680</name>
</gene>
<evidence type="ECO:0000313" key="3">
    <source>
        <dbReference type="Proteomes" id="UP000189437"/>
    </source>
</evidence>
<evidence type="ECO:0000259" key="1">
    <source>
        <dbReference type="PROSITE" id="PS50943"/>
    </source>
</evidence>
<dbReference type="InterPro" id="IPR001387">
    <property type="entry name" value="Cro/C1-type_HTH"/>
</dbReference>
<keyword evidence="3" id="KW-1185">Reference proteome</keyword>
<comment type="caution">
    <text evidence="2">The sequence shown here is derived from an EMBL/GenBank/DDBJ whole genome shotgun (WGS) entry which is preliminary data.</text>
</comment>
<proteinExistence type="predicted"/>
<dbReference type="OrthoDB" id="5636356at2"/>
<feature type="domain" description="HTH cro/C1-type" evidence="1">
    <location>
        <begin position="44"/>
        <end position="78"/>
    </location>
</feature>
<dbReference type="EMBL" id="MLHH01000005">
    <property type="protein sequence ID" value="OOF37205.1"/>
    <property type="molecule type" value="Genomic_DNA"/>
</dbReference>
<dbReference type="STRING" id="1908258.BKK48_02680"/>
<dbReference type="RefSeq" id="WP_077426661.1">
    <property type="nucleotide sequence ID" value="NZ_MLHH01000005.1"/>
</dbReference>
<dbReference type="Gene3D" id="1.10.260.40">
    <property type="entry name" value="lambda repressor-like DNA-binding domains"/>
    <property type="match status" value="1"/>
</dbReference>
<name>A0A1V3IBS4_9PAST</name>
<dbReference type="AlphaFoldDB" id="A0A1V3IBS4"/>
<protein>
    <submittedName>
        <fullName evidence="2">Transcriptional regulator</fullName>
    </submittedName>
</protein>
<dbReference type="PROSITE" id="PS50943">
    <property type="entry name" value="HTH_CROC1"/>
    <property type="match status" value="1"/>
</dbReference>
<sequence>MKIRTEKEKFGERLHLALNQANLAHLKVSEIAVKFNLRHSGEAVTNQAVHKWLNGLAIPSPEKIDTLAKWLDVSPQWLRYGVSDEEQQDLTELDNLLLTRFLTLSEPQKKLILEVINHFKIDNEH</sequence>
<accession>A0A1V3IBS4</accession>